<dbReference type="Gene3D" id="1.10.3210.10">
    <property type="entry name" value="Hypothetical protein af1432"/>
    <property type="match status" value="1"/>
</dbReference>
<keyword evidence="3" id="KW-1185">Reference proteome</keyword>
<dbReference type="InterPro" id="IPR003607">
    <property type="entry name" value="HD/PDEase_dom"/>
</dbReference>
<feature type="domain" description="HD" evidence="1">
    <location>
        <begin position="66"/>
        <end position="177"/>
    </location>
</feature>
<dbReference type="PANTHER" id="PTHR35569:SF1">
    <property type="entry name" value="CYANAMIDE HYDRATASE DDI2-RELATED"/>
    <property type="match status" value="1"/>
</dbReference>
<sequence>MTTAAHPNILLNGWTAVPLDACQLFDGQPYMIKPTSLRTKDIKFPSDDAVVNRVLAYARERLPSKTLNHSMRVYYYASTILRQQFPSLAPTLSLSTLAITSLLHDIGTTDDNTAATRMSFEFYGGVQAMHVLKEFGADQDQADAACEAIIRHQDLGTLGSITFLGQLIQLATIYDNVSEHPYLRDMECMIHAETREDVIAAFPRTGWLDCFAKTLRREVGLKPWSHTTHIPDFEDHVRGNKLMRQYE</sequence>
<accession>A0A9P7N7A5</accession>
<dbReference type="Proteomes" id="UP000748025">
    <property type="component" value="Unassembled WGS sequence"/>
</dbReference>
<dbReference type="OrthoDB" id="409121at2759"/>
<comment type="caution">
    <text evidence="2">The sequence shown here is derived from an EMBL/GenBank/DDBJ whole genome shotgun (WGS) entry which is preliminary data.</text>
</comment>
<name>A0A9P7N7A5_9HYPO</name>
<reference evidence="2" key="1">
    <citation type="journal article" date="2020" name="bioRxiv">
        <title>Whole genome comparisons of ergot fungi reveals the divergence and evolution of species within the genus Claviceps are the result of varying mechanisms driving genome evolution and host range expansion.</title>
        <authorList>
            <person name="Wyka S.A."/>
            <person name="Mondo S.J."/>
            <person name="Liu M."/>
            <person name="Dettman J."/>
            <person name="Nalam V."/>
            <person name="Broders K.D."/>
        </authorList>
    </citation>
    <scope>NUCLEOTIDE SEQUENCE</scope>
    <source>
        <strain evidence="2">CCC 602</strain>
    </source>
</reference>
<proteinExistence type="predicted"/>
<gene>
    <name evidence="2" type="ORF">E4U43_003329</name>
</gene>
<evidence type="ECO:0000313" key="2">
    <source>
        <dbReference type="EMBL" id="KAG5994073.1"/>
    </source>
</evidence>
<dbReference type="EMBL" id="SRPW01002279">
    <property type="protein sequence ID" value="KAG5994073.1"/>
    <property type="molecule type" value="Genomic_DNA"/>
</dbReference>
<dbReference type="SUPFAM" id="SSF109604">
    <property type="entry name" value="HD-domain/PDEase-like"/>
    <property type="match status" value="1"/>
</dbReference>
<dbReference type="PANTHER" id="PTHR35569">
    <property type="entry name" value="CYANAMIDE HYDRATASE DDI2-RELATED"/>
    <property type="match status" value="1"/>
</dbReference>
<evidence type="ECO:0000259" key="1">
    <source>
        <dbReference type="PROSITE" id="PS51831"/>
    </source>
</evidence>
<evidence type="ECO:0000313" key="3">
    <source>
        <dbReference type="Proteomes" id="UP000748025"/>
    </source>
</evidence>
<dbReference type="CDD" id="cd00077">
    <property type="entry name" value="HDc"/>
    <property type="match status" value="1"/>
</dbReference>
<dbReference type="InterPro" id="IPR017771">
    <property type="entry name" value="Cyanamide_hydratase_HD"/>
</dbReference>
<dbReference type="PROSITE" id="PS51831">
    <property type="entry name" value="HD"/>
    <property type="match status" value="1"/>
</dbReference>
<dbReference type="InterPro" id="IPR006674">
    <property type="entry name" value="HD_domain"/>
</dbReference>
<dbReference type="NCBIfam" id="TIGR03401">
    <property type="entry name" value="cyanamide_fam"/>
    <property type="match status" value="1"/>
</dbReference>
<organism evidence="2 3">
    <name type="scientific">Claviceps pusilla</name>
    <dbReference type="NCBI Taxonomy" id="123648"/>
    <lineage>
        <taxon>Eukaryota</taxon>
        <taxon>Fungi</taxon>
        <taxon>Dikarya</taxon>
        <taxon>Ascomycota</taxon>
        <taxon>Pezizomycotina</taxon>
        <taxon>Sordariomycetes</taxon>
        <taxon>Hypocreomycetidae</taxon>
        <taxon>Hypocreales</taxon>
        <taxon>Clavicipitaceae</taxon>
        <taxon>Claviceps</taxon>
    </lineage>
</organism>
<protein>
    <recommendedName>
        <fullName evidence="1">HD domain-containing protein</fullName>
    </recommendedName>
</protein>
<dbReference type="AlphaFoldDB" id="A0A9P7N7A5"/>